<evidence type="ECO:0000256" key="3">
    <source>
        <dbReference type="ARBA" id="ARBA00022723"/>
    </source>
</evidence>
<keyword evidence="3" id="KW-0479">Metal-binding</keyword>
<reference evidence="9 12" key="1">
    <citation type="journal article" date="2015" name="Genome Announc.">
        <title>Complete Genome Sequence of the Nitrogen-Fixing and Solvent-Producing Clostridium pasteurianum DSM 525.</title>
        <authorList>
            <person name="Poehlein A."/>
            <person name="Grosse-Honebrink A."/>
            <person name="Zhang Y."/>
            <person name="Minton N.P."/>
            <person name="Daniel R."/>
        </authorList>
    </citation>
    <scope>NUCLEOTIDE SEQUENCE [LARGE SCALE GENOMIC DNA]</scope>
    <source>
        <strain evidence="9">DSM 525</strain>
        <strain evidence="12">DSM 525 / ATCC 6013</strain>
    </source>
</reference>
<keyword evidence="12" id="KW-1185">Reference proteome</keyword>
<dbReference type="PATRIC" id="fig|1262449.3.peg.2619"/>
<evidence type="ECO:0000256" key="4">
    <source>
        <dbReference type="ARBA" id="ARBA00022737"/>
    </source>
</evidence>
<dbReference type="GeneID" id="93075540"/>
<organism evidence="9 12">
    <name type="scientific">Clostridium pasteurianum DSM 525 = ATCC 6013</name>
    <dbReference type="NCBI Taxonomy" id="1262449"/>
    <lineage>
        <taxon>Bacteria</taxon>
        <taxon>Bacillati</taxon>
        <taxon>Bacillota</taxon>
        <taxon>Clostridia</taxon>
        <taxon>Eubacteriales</taxon>
        <taxon>Clostridiaceae</taxon>
        <taxon>Clostridium</taxon>
    </lineage>
</organism>
<protein>
    <submittedName>
        <fullName evidence="10">4Fe-4S ferredoxin, iron-sulpur binding domain-containing protein</fullName>
    </submittedName>
    <submittedName>
        <fullName evidence="9">Iron-sulfur protein</fullName>
    </submittedName>
</protein>
<reference evidence="10 11" key="3">
    <citation type="journal article" name="Genome Announc.">
        <title>Improved Draft Genome Sequence of Clostridium pasteurianum Strain ATCC 6013 (DSM 525) Using a Hybrid Next-Generation Sequencing Approach.</title>
        <authorList>
            <person name="Pyne M.E."/>
            <person name="Utturkar S."/>
            <person name="Brown S.D."/>
            <person name="Moo-Young M."/>
            <person name="Chung D.A."/>
            <person name="Chou C.P."/>
        </authorList>
    </citation>
    <scope>NUCLEOTIDE SEQUENCE [LARGE SCALE GENOMIC DNA]</scope>
    <source>
        <strain evidence="10 11">ATCC 6013</strain>
    </source>
</reference>
<dbReference type="PROSITE" id="PS51379">
    <property type="entry name" value="4FE4S_FER_2"/>
    <property type="match status" value="2"/>
</dbReference>
<dbReference type="AlphaFoldDB" id="A0A0H3JBC7"/>
<dbReference type="InterPro" id="IPR050954">
    <property type="entry name" value="ET_IronSulfur_Cluster-Binding"/>
</dbReference>
<evidence type="ECO:0000256" key="6">
    <source>
        <dbReference type="ARBA" id="ARBA00023004"/>
    </source>
</evidence>
<evidence type="ECO:0000256" key="2">
    <source>
        <dbReference type="ARBA" id="ARBA00022485"/>
    </source>
</evidence>
<reference evidence="10" key="2">
    <citation type="submission" date="2015-10" db="EMBL/GenBank/DDBJ databases">
        <title>Improved Draft Genome Sequence of Clostridium pasteurianum Strain ATCC 6013 (DSM 525) Using a Hybrid Next-Generation Sequencing Approach.</title>
        <authorList>
            <person name="Pyne M.E."/>
            <person name="Utturkar S.M."/>
            <person name="Brown S.D."/>
            <person name="Moo-Young M."/>
            <person name="Chung D.A."/>
            <person name="Chou P.C."/>
        </authorList>
    </citation>
    <scope>NUCLEOTIDE SEQUENCE</scope>
    <source>
        <strain evidence="10">ATCC 6013</strain>
    </source>
</reference>
<dbReference type="PANTHER" id="PTHR43177">
    <property type="entry name" value="PROTEIN NRFC"/>
    <property type="match status" value="1"/>
</dbReference>
<evidence type="ECO:0000256" key="5">
    <source>
        <dbReference type="ARBA" id="ARBA00022982"/>
    </source>
</evidence>
<keyword evidence="2" id="KW-0004">4Fe-4S</keyword>
<dbReference type="GO" id="GO:0046872">
    <property type="term" value="F:metal ion binding"/>
    <property type="evidence" value="ECO:0007669"/>
    <property type="project" value="UniProtKB-KW"/>
</dbReference>
<evidence type="ECO:0000313" key="12">
    <source>
        <dbReference type="Proteomes" id="UP000030905"/>
    </source>
</evidence>
<name>A0A0H3JBC7_CLOPA</name>
<dbReference type="eggNOG" id="COG0437">
    <property type="taxonomic scope" value="Bacteria"/>
</dbReference>
<sequence length="173" mass="19385">MKKIIDVDMDKCLGCHTCEMECAIEHSNSKNLFSAIQEIPIPQYRMSVEFINGSNIPWQCRHCDYAPCETVCPTASIGRKNDEAPIVINKSKCIGCKMCIQVCPFGVLKISKADNTVIKCDFCIKRLEGEKEPACVKGCPTNALKLITLEELSNKKKEATKQRFLSAFKNDDD</sequence>
<dbReference type="PROSITE" id="PS00198">
    <property type="entry name" value="4FE4S_FER_1"/>
    <property type="match status" value="1"/>
</dbReference>
<dbReference type="PANTHER" id="PTHR43177:SF5">
    <property type="entry name" value="ANAEROBIC DIMETHYL SULFOXIDE REDUCTASE CHAIN B-RELATED"/>
    <property type="match status" value="1"/>
</dbReference>
<keyword evidence="1" id="KW-0813">Transport</keyword>
<evidence type="ECO:0000313" key="11">
    <source>
        <dbReference type="Proteomes" id="UP000028042"/>
    </source>
</evidence>
<dbReference type="RefSeq" id="WP_003446000.1">
    <property type="nucleotide sequence ID" value="NZ_ANZB01000008.1"/>
</dbReference>
<dbReference type="KEGG" id="cpat:CLPA_c34380"/>
<evidence type="ECO:0000313" key="9">
    <source>
        <dbReference type="EMBL" id="AJA53488.1"/>
    </source>
</evidence>
<evidence type="ECO:0000256" key="7">
    <source>
        <dbReference type="ARBA" id="ARBA00023014"/>
    </source>
</evidence>
<evidence type="ECO:0000313" key="10">
    <source>
        <dbReference type="EMBL" id="KRU14487.1"/>
    </source>
</evidence>
<dbReference type="Pfam" id="PF13247">
    <property type="entry name" value="Fer4_11"/>
    <property type="match status" value="1"/>
</dbReference>
<dbReference type="InterPro" id="IPR017900">
    <property type="entry name" value="4Fe4S_Fe_S_CS"/>
</dbReference>
<dbReference type="Gene3D" id="3.30.70.20">
    <property type="match status" value="2"/>
</dbReference>
<keyword evidence="5" id="KW-0249">Electron transport</keyword>
<dbReference type="EMBL" id="CP009268">
    <property type="protein sequence ID" value="AJA53488.1"/>
    <property type="molecule type" value="Genomic_DNA"/>
</dbReference>
<keyword evidence="6" id="KW-0408">Iron</keyword>
<dbReference type="CDD" id="cd16374">
    <property type="entry name" value="DMSOR_beta_like"/>
    <property type="match status" value="1"/>
</dbReference>
<dbReference type="GO" id="GO:0051539">
    <property type="term" value="F:4 iron, 4 sulfur cluster binding"/>
    <property type="evidence" value="ECO:0007669"/>
    <property type="project" value="UniProtKB-KW"/>
</dbReference>
<feature type="domain" description="4Fe-4S ferredoxin-type" evidence="8">
    <location>
        <begin position="3"/>
        <end position="32"/>
    </location>
</feature>
<keyword evidence="4" id="KW-0677">Repeat</keyword>
<dbReference type="KEGG" id="cpae:CPAST_c34380"/>
<keyword evidence="7" id="KW-0411">Iron-sulfur</keyword>
<evidence type="ECO:0000259" key="8">
    <source>
        <dbReference type="PROSITE" id="PS51379"/>
    </source>
</evidence>
<proteinExistence type="predicted"/>
<dbReference type="Proteomes" id="UP000030905">
    <property type="component" value="Chromosome"/>
</dbReference>
<dbReference type="SUPFAM" id="SSF54862">
    <property type="entry name" value="4Fe-4S ferredoxins"/>
    <property type="match status" value="1"/>
</dbReference>
<feature type="domain" description="4Fe-4S ferredoxin-type" evidence="8">
    <location>
        <begin position="84"/>
        <end position="113"/>
    </location>
</feature>
<dbReference type="Proteomes" id="UP000028042">
    <property type="component" value="Unassembled WGS sequence"/>
</dbReference>
<dbReference type="InterPro" id="IPR017896">
    <property type="entry name" value="4Fe4S_Fe-S-bd"/>
</dbReference>
<accession>A0A0H3JBC7</accession>
<evidence type="ECO:0000256" key="1">
    <source>
        <dbReference type="ARBA" id="ARBA00022448"/>
    </source>
</evidence>
<gene>
    <name evidence="9" type="primary">cooF</name>
    <name evidence="9" type="ORF">CLPA_c34380</name>
    <name evidence="10" type="ORF">CP6013_03745</name>
</gene>
<dbReference type="EMBL" id="JPGY02000001">
    <property type="protein sequence ID" value="KRU14487.1"/>
    <property type="molecule type" value="Genomic_DNA"/>
</dbReference>